<evidence type="ECO:0000313" key="10">
    <source>
        <dbReference type="EMBL" id="KAA3676172.1"/>
    </source>
</evidence>
<keyword evidence="3 8" id="KW-0812">Transmembrane</keyword>
<comment type="caution">
    <text evidence="10">The sequence shown here is derived from an EMBL/GenBank/DDBJ whole genome shotgun (WGS) entry which is preliminary data.</text>
</comment>
<evidence type="ECO:0000256" key="1">
    <source>
        <dbReference type="ARBA" id="ARBA00004540"/>
    </source>
</evidence>
<evidence type="ECO:0000256" key="5">
    <source>
        <dbReference type="ARBA" id="ARBA00023136"/>
    </source>
</evidence>
<dbReference type="Proteomes" id="UP000324629">
    <property type="component" value="Unassembled WGS sequence"/>
</dbReference>
<evidence type="ECO:0000256" key="3">
    <source>
        <dbReference type="ARBA" id="ARBA00022692"/>
    </source>
</evidence>
<feature type="domain" description="Man1/Src1-like C-terminal" evidence="9">
    <location>
        <begin position="210"/>
        <end position="445"/>
    </location>
</feature>
<dbReference type="InterPro" id="IPR041885">
    <property type="entry name" value="MAN1_winged_helix_dom"/>
</dbReference>
<feature type="transmembrane region" description="Helical" evidence="8">
    <location>
        <begin position="324"/>
        <end position="349"/>
    </location>
</feature>
<protein>
    <recommendedName>
        <fullName evidence="9">Man1/Src1-like C-terminal domain-containing protein</fullName>
    </recommendedName>
</protein>
<comment type="subcellular location">
    <subcellularLocation>
        <location evidence="1">Nucleus inner membrane</location>
    </subcellularLocation>
</comment>
<evidence type="ECO:0000256" key="8">
    <source>
        <dbReference type="SAM" id="Phobius"/>
    </source>
</evidence>
<keyword evidence="5 8" id="KW-0472">Membrane</keyword>
<evidence type="ECO:0000256" key="6">
    <source>
        <dbReference type="ARBA" id="ARBA00023242"/>
    </source>
</evidence>
<evidence type="ECO:0000259" key="9">
    <source>
        <dbReference type="Pfam" id="PF09402"/>
    </source>
</evidence>
<dbReference type="GO" id="GO:0005637">
    <property type="term" value="C:nuclear inner membrane"/>
    <property type="evidence" value="ECO:0007669"/>
    <property type="project" value="UniProtKB-SubCell"/>
</dbReference>
<reference evidence="10 11" key="1">
    <citation type="journal article" date="2019" name="Gigascience">
        <title>Whole-genome sequence of the oriental lung fluke Paragonimus westermani.</title>
        <authorList>
            <person name="Oey H."/>
            <person name="Zakrzewski M."/>
            <person name="Narain K."/>
            <person name="Devi K.R."/>
            <person name="Agatsuma T."/>
            <person name="Nawaratna S."/>
            <person name="Gobert G.N."/>
            <person name="Jones M.K."/>
            <person name="Ragan M.A."/>
            <person name="McManus D.P."/>
            <person name="Krause L."/>
        </authorList>
    </citation>
    <scope>NUCLEOTIDE SEQUENCE [LARGE SCALE GENOMIC DNA]</scope>
    <source>
        <strain evidence="10 11">IND2009</strain>
    </source>
</reference>
<sequence>MFTSCIFLHPSSRESQRDAGTTTSPGLLFTPPRASDNASTSLFRSNASILSDDKDTDYQPDSFGRNKSAFHRRYQSEPSSSIGRFISGLVAHVPNLILVCSLTALSLLCLSYLILKDHHGEVGKMADLQKIVCGSAISPGLMNTMGIQGCLHQKDVTEALPMLSIAYEILSRYADLQKIVCGSAISPGLMNTMGIQGCLHQKDVTEALPMLSIAYEILSRYAGEYHCATSGLSSARISVVAAQGLVEREWQATGQARDSNAFPRIWRNVLFLLLHVGKTHFKLVAYDALGTELSGNSKPDDIYELESIQPYFTGMCRLLRWVRWFARMCVTAFWVLLATLAVVGLLLFVRWVRNRRIQLLEQKTARIRDLVAEVVHLLQQQLRENEADPNRPPYVPVYVLRDRLRQQHSDIPQLWPDIVRYVYEVETCIGVREWRGIGETWQWQGGTGWQGSGKAGTVQRPLAAAVSKCAHLCESRCHVCGSERQVPGGLNMPLARFVLYSPMSFPNRADWYWLWGASLGYTTSTDIPPA</sequence>
<dbReference type="InterPro" id="IPR018996">
    <property type="entry name" value="Man1/Src1-like_C"/>
</dbReference>
<keyword evidence="11" id="KW-1185">Reference proteome</keyword>
<keyword evidence="4 8" id="KW-1133">Transmembrane helix</keyword>
<accession>A0A5J4NKY5</accession>
<evidence type="ECO:0000313" key="11">
    <source>
        <dbReference type="Proteomes" id="UP000324629"/>
    </source>
</evidence>
<evidence type="ECO:0000256" key="4">
    <source>
        <dbReference type="ARBA" id="ARBA00022989"/>
    </source>
</evidence>
<dbReference type="AlphaFoldDB" id="A0A5J4NKY5"/>
<dbReference type="Gene3D" id="1.10.10.1180">
    <property type="entry name" value="MAN1, winged-helix domain"/>
    <property type="match status" value="1"/>
</dbReference>
<evidence type="ECO:0000256" key="7">
    <source>
        <dbReference type="SAM" id="MobiDB-lite"/>
    </source>
</evidence>
<organism evidence="10 11">
    <name type="scientific">Paragonimus westermani</name>
    <dbReference type="NCBI Taxonomy" id="34504"/>
    <lineage>
        <taxon>Eukaryota</taxon>
        <taxon>Metazoa</taxon>
        <taxon>Spiralia</taxon>
        <taxon>Lophotrochozoa</taxon>
        <taxon>Platyhelminthes</taxon>
        <taxon>Trematoda</taxon>
        <taxon>Digenea</taxon>
        <taxon>Plagiorchiida</taxon>
        <taxon>Troglotremata</taxon>
        <taxon>Troglotrematidae</taxon>
        <taxon>Paragonimus</taxon>
    </lineage>
</organism>
<keyword evidence="6" id="KW-0539">Nucleus</keyword>
<gene>
    <name evidence="10" type="ORF">DEA37_0006218</name>
</gene>
<feature type="region of interest" description="Disordered" evidence="7">
    <location>
        <begin position="13"/>
        <end position="39"/>
    </location>
</feature>
<keyword evidence="2" id="KW-0597">Phosphoprotein</keyword>
<feature type="transmembrane region" description="Helical" evidence="8">
    <location>
        <begin position="96"/>
        <end position="115"/>
    </location>
</feature>
<evidence type="ECO:0000256" key="2">
    <source>
        <dbReference type="ARBA" id="ARBA00022553"/>
    </source>
</evidence>
<name>A0A5J4NKY5_9TREM</name>
<dbReference type="EMBL" id="QNGE01002119">
    <property type="protein sequence ID" value="KAA3676172.1"/>
    <property type="molecule type" value="Genomic_DNA"/>
</dbReference>
<proteinExistence type="predicted"/>
<dbReference type="Pfam" id="PF09402">
    <property type="entry name" value="MSC"/>
    <property type="match status" value="1"/>
</dbReference>